<evidence type="ECO:0000256" key="1">
    <source>
        <dbReference type="ARBA" id="ARBA00022618"/>
    </source>
</evidence>
<dbReference type="Pfam" id="PF13181">
    <property type="entry name" value="TPR_8"/>
    <property type="match status" value="1"/>
</dbReference>
<reference evidence="9" key="2">
    <citation type="submission" date="2020-11" db="EMBL/GenBank/DDBJ databases">
        <authorList>
            <person name="Cecchin M."/>
            <person name="Marcolungo L."/>
            <person name="Rossato M."/>
            <person name="Girolomoni L."/>
            <person name="Cosentino E."/>
            <person name="Cuine S."/>
            <person name="Li-Beisson Y."/>
            <person name="Delledonne M."/>
            <person name="Ballottari M."/>
        </authorList>
    </citation>
    <scope>NUCLEOTIDE SEQUENCE</scope>
    <source>
        <strain evidence="9">211/11P</strain>
        <tissue evidence="9">Whole cell</tissue>
    </source>
</reference>
<evidence type="ECO:0000256" key="3">
    <source>
        <dbReference type="ARBA" id="ARBA00022776"/>
    </source>
</evidence>
<evidence type="ECO:0000256" key="4">
    <source>
        <dbReference type="ARBA" id="ARBA00022786"/>
    </source>
</evidence>
<reference evidence="9" key="1">
    <citation type="journal article" date="2019" name="Plant J.">
        <title>Chlorella vulgaris genome assembly and annotation reveals the molecular basis for metabolic acclimation to high light conditions.</title>
        <authorList>
            <person name="Cecchin M."/>
            <person name="Marcolungo L."/>
            <person name="Rossato M."/>
            <person name="Girolomoni L."/>
            <person name="Cosentino E."/>
            <person name="Cuine S."/>
            <person name="Li-Beisson Y."/>
            <person name="Delledonne M."/>
            <person name="Ballottari M."/>
        </authorList>
    </citation>
    <scope>NUCLEOTIDE SEQUENCE</scope>
    <source>
        <strain evidence="9">211/11P</strain>
    </source>
</reference>
<feature type="compositionally biased region" description="Polar residues" evidence="8">
    <location>
        <begin position="227"/>
        <end position="238"/>
    </location>
</feature>
<evidence type="ECO:0000313" key="9">
    <source>
        <dbReference type="EMBL" id="KAI3431589.1"/>
    </source>
</evidence>
<dbReference type="InterPro" id="IPR019734">
    <property type="entry name" value="TPR_rpt"/>
</dbReference>
<proteinExistence type="predicted"/>
<dbReference type="InterPro" id="IPR011990">
    <property type="entry name" value="TPR-like_helical_dom_sf"/>
</dbReference>
<dbReference type="EMBL" id="SIDB01000006">
    <property type="protein sequence ID" value="KAI3431589.1"/>
    <property type="molecule type" value="Genomic_DNA"/>
</dbReference>
<feature type="repeat" description="TPR" evidence="7">
    <location>
        <begin position="370"/>
        <end position="403"/>
    </location>
</feature>
<keyword evidence="10" id="KW-1185">Reference proteome</keyword>
<feature type="repeat" description="TPR" evidence="7">
    <location>
        <begin position="404"/>
        <end position="437"/>
    </location>
</feature>
<feature type="compositionally biased region" description="Polar residues" evidence="8">
    <location>
        <begin position="248"/>
        <end position="258"/>
    </location>
</feature>
<keyword evidence="4" id="KW-0833">Ubl conjugation pathway</keyword>
<dbReference type="Proteomes" id="UP001055712">
    <property type="component" value="Unassembled WGS sequence"/>
</dbReference>
<dbReference type="GO" id="GO:0051301">
    <property type="term" value="P:cell division"/>
    <property type="evidence" value="ECO:0007669"/>
    <property type="project" value="UniProtKB-KW"/>
</dbReference>
<keyword evidence="1" id="KW-0132">Cell division</keyword>
<accession>A0A9D4TRC1</accession>
<dbReference type="OrthoDB" id="10006270at2759"/>
<feature type="repeat" description="TPR" evidence="7">
    <location>
        <begin position="546"/>
        <end position="579"/>
    </location>
</feature>
<dbReference type="Pfam" id="PF13432">
    <property type="entry name" value="TPR_16"/>
    <property type="match status" value="1"/>
</dbReference>
<keyword evidence="2" id="KW-0677">Repeat</keyword>
<dbReference type="GO" id="GO:0005737">
    <property type="term" value="C:cytoplasm"/>
    <property type="evidence" value="ECO:0007669"/>
    <property type="project" value="TreeGrafter"/>
</dbReference>
<feature type="repeat" description="TPR" evidence="7">
    <location>
        <begin position="512"/>
        <end position="545"/>
    </location>
</feature>
<dbReference type="GO" id="GO:0016567">
    <property type="term" value="P:protein ubiquitination"/>
    <property type="evidence" value="ECO:0007669"/>
    <property type="project" value="TreeGrafter"/>
</dbReference>
<dbReference type="GO" id="GO:0005680">
    <property type="term" value="C:anaphase-promoting complex"/>
    <property type="evidence" value="ECO:0007669"/>
    <property type="project" value="TreeGrafter"/>
</dbReference>
<evidence type="ECO:0008006" key="11">
    <source>
        <dbReference type="Google" id="ProtNLM"/>
    </source>
</evidence>
<protein>
    <recommendedName>
        <fullName evidence="11">Anaphase-promoting complex subunit 6</fullName>
    </recommendedName>
</protein>
<dbReference type="AlphaFoldDB" id="A0A9D4TRC1"/>
<evidence type="ECO:0000256" key="2">
    <source>
        <dbReference type="ARBA" id="ARBA00022737"/>
    </source>
</evidence>
<dbReference type="SUPFAM" id="SSF48452">
    <property type="entry name" value="TPR-like"/>
    <property type="match status" value="2"/>
</dbReference>
<sequence length="609" mass="67309">MAEAGGVVAWGQLRSVVHDCLAKHMYEAAAFFADKLVTLSGYAPAEVYTLAQAFFCSRQYRRCLQLLRSTELIEKDLRFRYLAARCLAECKEWEECLTVLGGLDAEEPEQLRLHMPKGGAPAPGSGINYFSVVCLLRGRVHDALENFPRAIKWYRAALKADAFNYEAFQALVGSHKLSNAEELELVSSLDIPAQQGWLKLLYIARCKKYEQGGSIEETLEALENEPPNAQTQADGSHMQQQQQQQQQRLTGPTSSATAVDTPGHGLAAAAGLAPMALSPVQEEASASPQMAEVVGWGLQDNLDVTACRAEWLYHKGAYAECFALTAAALERDPYATECLPVHLASALELRKKNDLFIRGHKLVEEHPERAVSWFAVGCYYMSAQQYEAARRYFAKSTSLDRCFAPAWVAFGNAFAAQDESDQAMAAYRTAHRLFPGLHAPLMGMGQEYQRMNNLGLAEQCFSQAAKLCPSDPLVANELGVLAYRSRQYDVASGWLRRALSLVPAGRPTSSWEATLVNLGHTLRKLRQWDAAIDCYQQALGLKPGQPGTYSALGYAFHLKGDFNAAIEHYHKALGLRPEDVFTAEMLAEAMEESSLAFERELQQMSAASR</sequence>
<dbReference type="Gene3D" id="1.25.40.10">
    <property type="entry name" value="Tetratricopeptide repeat domain"/>
    <property type="match status" value="2"/>
</dbReference>
<dbReference type="PANTHER" id="PTHR12558">
    <property type="entry name" value="CELL DIVISION CYCLE 16,23,27"/>
    <property type="match status" value="1"/>
</dbReference>
<evidence type="ECO:0000256" key="5">
    <source>
        <dbReference type="ARBA" id="ARBA00022803"/>
    </source>
</evidence>
<evidence type="ECO:0000256" key="7">
    <source>
        <dbReference type="PROSITE-ProRule" id="PRU00339"/>
    </source>
</evidence>
<keyword evidence="5 7" id="KW-0802">TPR repeat</keyword>
<comment type="caution">
    <text evidence="9">The sequence shown here is derived from an EMBL/GenBank/DDBJ whole genome shotgun (WGS) entry which is preliminary data.</text>
</comment>
<dbReference type="GO" id="GO:0045842">
    <property type="term" value="P:positive regulation of mitotic metaphase/anaphase transition"/>
    <property type="evidence" value="ECO:0007669"/>
    <property type="project" value="TreeGrafter"/>
</dbReference>
<name>A0A9D4TRC1_CHLVU</name>
<dbReference type="Pfam" id="PF12895">
    <property type="entry name" value="ANAPC3"/>
    <property type="match status" value="1"/>
</dbReference>
<dbReference type="Pfam" id="PF13414">
    <property type="entry name" value="TPR_11"/>
    <property type="match status" value="1"/>
</dbReference>
<dbReference type="PROSITE" id="PS50005">
    <property type="entry name" value="TPR"/>
    <property type="match status" value="4"/>
</dbReference>
<evidence type="ECO:0000313" key="10">
    <source>
        <dbReference type="Proteomes" id="UP001055712"/>
    </source>
</evidence>
<gene>
    <name evidence="9" type="ORF">D9Q98_004639</name>
</gene>
<evidence type="ECO:0000256" key="6">
    <source>
        <dbReference type="ARBA" id="ARBA00023306"/>
    </source>
</evidence>
<keyword evidence="6" id="KW-0131">Cell cycle</keyword>
<keyword evidence="3" id="KW-0498">Mitosis</keyword>
<organism evidence="9 10">
    <name type="scientific">Chlorella vulgaris</name>
    <name type="common">Green alga</name>
    <dbReference type="NCBI Taxonomy" id="3077"/>
    <lineage>
        <taxon>Eukaryota</taxon>
        <taxon>Viridiplantae</taxon>
        <taxon>Chlorophyta</taxon>
        <taxon>core chlorophytes</taxon>
        <taxon>Trebouxiophyceae</taxon>
        <taxon>Chlorellales</taxon>
        <taxon>Chlorellaceae</taxon>
        <taxon>Chlorella clade</taxon>
        <taxon>Chlorella</taxon>
    </lineage>
</organism>
<feature type="region of interest" description="Disordered" evidence="8">
    <location>
        <begin position="226"/>
        <end position="262"/>
    </location>
</feature>
<evidence type="ECO:0000256" key="8">
    <source>
        <dbReference type="SAM" id="MobiDB-lite"/>
    </source>
</evidence>
<dbReference type="PANTHER" id="PTHR12558:SF9">
    <property type="entry name" value="CELL DIVISION CYCLE PROTEIN 16 HOMOLOG"/>
    <property type="match status" value="1"/>
</dbReference>
<dbReference type="GO" id="GO:0031145">
    <property type="term" value="P:anaphase-promoting complex-dependent catabolic process"/>
    <property type="evidence" value="ECO:0007669"/>
    <property type="project" value="TreeGrafter"/>
</dbReference>
<dbReference type="SMART" id="SM00028">
    <property type="entry name" value="TPR"/>
    <property type="match status" value="7"/>
</dbReference>